<dbReference type="EnsemblPlants" id="ONIVA04G06730.1">
    <property type="protein sequence ID" value="ONIVA04G06730.1"/>
    <property type="gene ID" value="ONIVA04G06730"/>
</dbReference>
<feature type="transmembrane region" description="Helical" evidence="1">
    <location>
        <begin position="135"/>
        <end position="155"/>
    </location>
</feature>
<dbReference type="Gramene" id="ONIVA04G06730.1">
    <property type="protein sequence ID" value="ONIVA04G06730.1"/>
    <property type="gene ID" value="ONIVA04G06730"/>
</dbReference>
<keyword evidence="1" id="KW-1133">Transmembrane helix</keyword>
<protein>
    <submittedName>
        <fullName evidence="2">Uncharacterized protein</fullName>
    </submittedName>
</protein>
<reference evidence="2" key="2">
    <citation type="submission" date="2018-04" db="EMBL/GenBank/DDBJ databases">
        <title>OnivRS2 (Oryza nivara Reference Sequence Version 2).</title>
        <authorList>
            <person name="Zhang J."/>
            <person name="Kudrna D."/>
            <person name="Lee S."/>
            <person name="Talag J."/>
            <person name="Rajasekar S."/>
            <person name="Welchert J."/>
            <person name="Hsing Y.-I."/>
            <person name="Wing R.A."/>
        </authorList>
    </citation>
    <scope>NUCLEOTIDE SEQUENCE [LARGE SCALE GENOMIC DNA]</scope>
    <source>
        <strain evidence="2">SL10</strain>
    </source>
</reference>
<dbReference type="Proteomes" id="UP000006591">
    <property type="component" value="Chromosome 4"/>
</dbReference>
<dbReference type="HOGENOM" id="CLU_133496_0_0_1"/>
<accession>A0A0E0GZC6</accession>
<keyword evidence="1" id="KW-0472">Membrane</keyword>
<name>A0A0E0GZC6_ORYNI</name>
<keyword evidence="1" id="KW-0812">Transmembrane</keyword>
<sequence length="171" mass="18119">MPPNPVETAPGQWRGVVVEMELEAVATCGEAKSSSELTKVDLSRAGDSVSFSCPSPPSTSGSLIALKRLTAFLNPLQARPATLGLGEGTSAKELKGVGSGGFSSTIGPIEPVTIDYDVILKESFVVIMDILRLCYLAPSSFFVVVTLLMSVTILLRHPTAINHHLAALKRR</sequence>
<evidence type="ECO:0000256" key="1">
    <source>
        <dbReference type="SAM" id="Phobius"/>
    </source>
</evidence>
<reference evidence="2" key="1">
    <citation type="submission" date="2015-04" db="UniProtKB">
        <authorList>
            <consortium name="EnsemblPlants"/>
        </authorList>
    </citation>
    <scope>IDENTIFICATION</scope>
    <source>
        <strain evidence="2">SL10</strain>
    </source>
</reference>
<evidence type="ECO:0000313" key="3">
    <source>
        <dbReference type="Proteomes" id="UP000006591"/>
    </source>
</evidence>
<dbReference type="AlphaFoldDB" id="A0A0E0GZC6"/>
<keyword evidence="3" id="KW-1185">Reference proteome</keyword>
<proteinExistence type="predicted"/>
<evidence type="ECO:0000313" key="2">
    <source>
        <dbReference type="EnsemblPlants" id="ONIVA04G06730.1"/>
    </source>
</evidence>
<organism evidence="2">
    <name type="scientific">Oryza nivara</name>
    <name type="common">Indian wild rice</name>
    <name type="synonym">Oryza sativa f. spontanea</name>
    <dbReference type="NCBI Taxonomy" id="4536"/>
    <lineage>
        <taxon>Eukaryota</taxon>
        <taxon>Viridiplantae</taxon>
        <taxon>Streptophyta</taxon>
        <taxon>Embryophyta</taxon>
        <taxon>Tracheophyta</taxon>
        <taxon>Spermatophyta</taxon>
        <taxon>Magnoliopsida</taxon>
        <taxon>Liliopsida</taxon>
        <taxon>Poales</taxon>
        <taxon>Poaceae</taxon>
        <taxon>BOP clade</taxon>
        <taxon>Oryzoideae</taxon>
        <taxon>Oryzeae</taxon>
        <taxon>Oryzinae</taxon>
        <taxon>Oryza</taxon>
    </lineage>
</organism>